<name>A0A078KXH0_9GAMM</name>
<accession>A0A078KXH0</accession>
<evidence type="ECO:0000313" key="1">
    <source>
        <dbReference type="EMBL" id="CDZ76449.1"/>
    </source>
</evidence>
<protein>
    <submittedName>
        <fullName evidence="1">Uncharacterized protein</fullName>
    </submittedName>
</protein>
<sequence>MPKESSTCKTLVRLCTVLFLQVFFLKDIHAAEVSKINTRSSPSETEFLFIGTMEHSNTINNLSEKGLFHSLLLADYLYNKGMPSKGNTAMYALFDVDYLSQGLPDLAPLQALQYYSVYKIGHGNGIITSALKHNFAGDCVNPGNCKVVDDLIKSSKGKQRYVFSMPNEDINDLVAALQAKYSNFEFDPIPADSTSYNVLLSVSDKKSITAQTINDGISTPDSYPPLVKPFSDDPNFIQDVGLLRHGSPTVKYSPLKSGLNKNETVYLVRHVEKYADTGFDIFPDDGNYGCIGEWRALFNPESLHQILGYTLPDFLYAPNPTHSYGKASYVRATTSIAPYSIKFNKLESFAPEEIGIDGFKMYKYLFYADQGGPDFNGKTILVSWESLNIEKMMLRLSLDFKNNPFNSKGGILGSGWLDGFENVIKIVIDSDGNLSVESLYEGISTTALRESKVCPTGFSS</sequence>
<dbReference type="RefSeq" id="WP_043872978.1">
    <property type="nucleotide sequence ID" value="NZ_CCVW01000001.1"/>
</dbReference>
<dbReference type="OrthoDB" id="7001291at2"/>
<reference evidence="1 2" key="1">
    <citation type="submission" date="2014-06" db="EMBL/GenBank/DDBJ databases">
        <authorList>
            <person name="Urmite Genomes Urmite Genomes"/>
        </authorList>
    </citation>
    <scope>NUCLEOTIDE SEQUENCE [LARGE SCALE GENOMIC DNA]</scope>
</reference>
<gene>
    <name evidence="1" type="ORF">BN59_00718</name>
</gene>
<keyword evidence="2" id="KW-1185">Reference proteome</keyword>
<organism evidence="1 2">
    <name type="scientific">Legionella massiliensis</name>
    <dbReference type="NCBI Taxonomy" id="1034943"/>
    <lineage>
        <taxon>Bacteria</taxon>
        <taxon>Pseudomonadati</taxon>
        <taxon>Pseudomonadota</taxon>
        <taxon>Gammaproteobacteria</taxon>
        <taxon>Legionellales</taxon>
        <taxon>Legionellaceae</taxon>
        <taxon>Legionella</taxon>
    </lineage>
</organism>
<dbReference type="eggNOG" id="ENOG502Z9R8">
    <property type="taxonomic scope" value="Bacteria"/>
</dbReference>
<proteinExistence type="predicted"/>
<dbReference type="Proteomes" id="UP000044071">
    <property type="component" value="Unassembled WGS sequence"/>
</dbReference>
<evidence type="ECO:0000313" key="2">
    <source>
        <dbReference type="Proteomes" id="UP000044071"/>
    </source>
</evidence>
<dbReference type="AlphaFoldDB" id="A0A078KXH0"/>
<dbReference type="STRING" id="1034943.BN59_00718"/>
<dbReference type="EMBL" id="CCSB01000001">
    <property type="protein sequence ID" value="CDZ76449.1"/>
    <property type="molecule type" value="Genomic_DNA"/>
</dbReference>